<gene>
    <name evidence="1" type="ORF">D515_00607</name>
</gene>
<evidence type="ECO:0000313" key="2">
    <source>
        <dbReference type="Proteomes" id="UP000011223"/>
    </source>
</evidence>
<sequence length="46" mass="4831">MCVKAANLSLITQSEAVTGFTSSLGRATLRAIEGTEKYSCTKTFSG</sequence>
<accession>R1GWB5</accession>
<dbReference type="AlphaFoldDB" id="R1GWB5"/>
<reference evidence="1 2" key="1">
    <citation type="journal article" date="2014" name="PLoS ONE">
        <title>Grimontia indica AK16(T), sp. nov., Isolated from a Seawater Sample Reports the Presence of Pathogenic Genes Similar to Vibrio Genus.</title>
        <authorList>
            <person name="Singh A."/>
            <person name="Vaidya B."/>
            <person name="Khatri I."/>
            <person name="Srinivas T.N."/>
            <person name="Subramanian S."/>
            <person name="Korpole S."/>
            <person name="Pinnaka A.K."/>
        </authorList>
    </citation>
    <scope>NUCLEOTIDE SEQUENCE [LARGE SCALE GENOMIC DNA]</scope>
    <source>
        <strain evidence="1 2">AK16</strain>
    </source>
</reference>
<protein>
    <submittedName>
        <fullName evidence="1">Uncharacterized protein</fullName>
    </submittedName>
</protein>
<evidence type="ECO:0000313" key="1">
    <source>
        <dbReference type="EMBL" id="EOD80319.1"/>
    </source>
</evidence>
<dbReference type="EMBL" id="ANFM02000013">
    <property type="protein sequence ID" value="EOD80319.1"/>
    <property type="molecule type" value="Genomic_DNA"/>
</dbReference>
<organism evidence="1 2">
    <name type="scientific">Grimontia indica</name>
    <dbReference type="NCBI Taxonomy" id="1056512"/>
    <lineage>
        <taxon>Bacteria</taxon>
        <taxon>Pseudomonadati</taxon>
        <taxon>Pseudomonadota</taxon>
        <taxon>Gammaproteobacteria</taxon>
        <taxon>Vibrionales</taxon>
        <taxon>Vibrionaceae</taxon>
        <taxon>Grimontia</taxon>
    </lineage>
</organism>
<dbReference type="Proteomes" id="UP000011223">
    <property type="component" value="Unassembled WGS sequence"/>
</dbReference>
<name>R1GWB5_9GAMM</name>
<comment type="caution">
    <text evidence="1">The sequence shown here is derived from an EMBL/GenBank/DDBJ whole genome shotgun (WGS) entry which is preliminary data.</text>
</comment>
<keyword evidence="2" id="KW-1185">Reference proteome</keyword>
<proteinExistence type="predicted"/>